<evidence type="ECO:0000259" key="8">
    <source>
        <dbReference type="Pfam" id="PF01478"/>
    </source>
</evidence>
<protein>
    <recommendedName>
        <fullName evidence="12">Prepilin peptidase</fullName>
    </recommendedName>
</protein>
<accession>A0A0F5JW68</accession>
<evidence type="ECO:0000256" key="3">
    <source>
        <dbReference type="ARBA" id="ARBA00022475"/>
    </source>
</evidence>
<dbReference type="STRING" id="28092.WM40_20535"/>
<dbReference type="InterPro" id="IPR050882">
    <property type="entry name" value="Prepilin_peptidase/N-MTase"/>
</dbReference>
<evidence type="ECO:0000256" key="5">
    <source>
        <dbReference type="ARBA" id="ARBA00022989"/>
    </source>
</evidence>
<comment type="similarity">
    <text evidence="2">Belongs to the peptidase A24 family.</text>
</comment>
<dbReference type="PATRIC" id="fig|28092.6.peg.4828"/>
<feature type="transmembrane region" description="Helical" evidence="7">
    <location>
        <begin position="285"/>
        <end position="303"/>
    </location>
</feature>
<dbReference type="Pfam" id="PF06750">
    <property type="entry name" value="A24_N_bact"/>
    <property type="match status" value="1"/>
</dbReference>
<dbReference type="InterPro" id="IPR000045">
    <property type="entry name" value="Prepilin_IV_endopep_pep"/>
</dbReference>
<dbReference type="PANTHER" id="PTHR30487:SF0">
    <property type="entry name" value="PREPILIN LEADER PEPTIDASE_N-METHYLTRANSFERASE-RELATED"/>
    <property type="match status" value="1"/>
</dbReference>
<evidence type="ECO:0000313" key="11">
    <source>
        <dbReference type="Proteomes" id="UP000033618"/>
    </source>
</evidence>
<feature type="transmembrane region" description="Helical" evidence="7">
    <location>
        <begin position="194"/>
        <end position="214"/>
    </location>
</feature>
<dbReference type="PANTHER" id="PTHR30487">
    <property type="entry name" value="TYPE 4 PREPILIN-LIKE PROTEINS LEADER PEPTIDE-PROCESSING ENZYME"/>
    <property type="match status" value="1"/>
</dbReference>
<evidence type="ECO:0000256" key="7">
    <source>
        <dbReference type="SAM" id="Phobius"/>
    </source>
</evidence>
<dbReference type="MEROPS" id="A24.001"/>
<comment type="subcellular location">
    <subcellularLocation>
        <location evidence="1">Cell membrane</location>
        <topology evidence="1">Multi-pass membrane protein</topology>
    </subcellularLocation>
</comment>
<gene>
    <name evidence="10" type="ORF">WM40_20535</name>
</gene>
<organism evidence="10 11">
    <name type="scientific">Robbsia andropogonis</name>
    <dbReference type="NCBI Taxonomy" id="28092"/>
    <lineage>
        <taxon>Bacteria</taxon>
        <taxon>Pseudomonadati</taxon>
        <taxon>Pseudomonadota</taxon>
        <taxon>Betaproteobacteria</taxon>
        <taxon>Burkholderiales</taxon>
        <taxon>Burkholderiaceae</taxon>
        <taxon>Robbsia</taxon>
    </lineage>
</organism>
<dbReference type="GO" id="GO:0005886">
    <property type="term" value="C:plasma membrane"/>
    <property type="evidence" value="ECO:0007669"/>
    <property type="project" value="UniProtKB-SubCell"/>
</dbReference>
<evidence type="ECO:0000256" key="2">
    <source>
        <dbReference type="ARBA" id="ARBA00005801"/>
    </source>
</evidence>
<comment type="caution">
    <text evidence="10">The sequence shown here is derived from an EMBL/GenBank/DDBJ whole genome shotgun (WGS) entry which is preliminary data.</text>
</comment>
<keyword evidence="5 7" id="KW-1133">Transmembrane helix</keyword>
<keyword evidence="4 7" id="KW-0812">Transmembrane</keyword>
<dbReference type="GO" id="GO:0004190">
    <property type="term" value="F:aspartic-type endopeptidase activity"/>
    <property type="evidence" value="ECO:0007669"/>
    <property type="project" value="InterPro"/>
</dbReference>
<feature type="transmembrane region" description="Helical" evidence="7">
    <location>
        <begin position="17"/>
        <end position="37"/>
    </location>
</feature>
<evidence type="ECO:0008006" key="12">
    <source>
        <dbReference type="Google" id="ProtNLM"/>
    </source>
</evidence>
<feature type="domain" description="Prepilin type IV endopeptidase peptidase" evidence="8">
    <location>
        <begin position="177"/>
        <end position="216"/>
    </location>
</feature>
<evidence type="ECO:0000256" key="4">
    <source>
        <dbReference type="ARBA" id="ARBA00022692"/>
    </source>
</evidence>
<dbReference type="InterPro" id="IPR010627">
    <property type="entry name" value="Prepilin_pept_A24_N"/>
</dbReference>
<evidence type="ECO:0000256" key="1">
    <source>
        <dbReference type="ARBA" id="ARBA00004651"/>
    </source>
</evidence>
<reference evidence="10 11" key="1">
    <citation type="submission" date="2015-03" db="EMBL/GenBank/DDBJ databases">
        <title>Draft Genome Sequence of Burkholderia andropogonis type strain ICMP2807, isolated from Sorghum bicolor.</title>
        <authorList>
            <person name="Lopes-Santos L."/>
            <person name="Castro D.B."/>
            <person name="Ottoboni L.M."/>
            <person name="Park D."/>
            <person name="Weirc B.S."/>
            <person name="Destefano S.A."/>
        </authorList>
    </citation>
    <scope>NUCLEOTIDE SEQUENCE [LARGE SCALE GENOMIC DNA]</scope>
    <source>
        <strain evidence="10 11">ICMP2807</strain>
    </source>
</reference>
<feature type="transmembrane region" description="Helical" evidence="7">
    <location>
        <begin position="364"/>
        <end position="391"/>
    </location>
</feature>
<evidence type="ECO:0000313" key="10">
    <source>
        <dbReference type="EMBL" id="KKB61904.1"/>
    </source>
</evidence>
<dbReference type="EMBL" id="LAQU01000029">
    <property type="protein sequence ID" value="KKB61904.1"/>
    <property type="molecule type" value="Genomic_DNA"/>
</dbReference>
<dbReference type="GO" id="GO:0006465">
    <property type="term" value="P:signal peptide processing"/>
    <property type="evidence" value="ECO:0007669"/>
    <property type="project" value="TreeGrafter"/>
</dbReference>
<keyword evidence="6 7" id="KW-0472">Membrane</keyword>
<sequence length="393" mass="41700">MAAVEAWQTFASWPLPLQWLFVGLFGVVIGSFLTVVIHRVPIMMARAWEAERAFDLVGPAARVDDDLVRGRALAGQAVSAQGASDVNDDQAGRRSVTTDQRFDLIQPRSHCPHCGHTLTWYENLPLLGYLLARGRCRACGTGIGLFYPTIEAATLLLALAAFWRFGAEWQALAGFGLLSTLLVLACIDARTQFLPDVITLPLLWVGLLLNLPIWSHGWHAMAAHGPATGPGASDNGSGFLLPDAIDANGAAGASGGADSGIGSLLADAAFPPRMHEGLFCPLSEAVIGAAVGYLFLWAVYWVFRLVRGKEGIGYGDFKLLAALGAWFGWTALPQIILVAALSGSVIGMAALARGRVARDEPLPFGPYLAIAGAITLLFGDLMTSLVTPWAIGL</sequence>
<dbReference type="Pfam" id="PF01478">
    <property type="entry name" value="Peptidase_A24"/>
    <property type="match status" value="2"/>
</dbReference>
<feature type="domain" description="Prepilin type IV endopeptidase peptidase" evidence="8">
    <location>
        <begin position="275"/>
        <end position="347"/>
    </location>
</feature>
<keyword evidence="11" id="KW-1185">Reference proteome</keyword>
<feature type="transmembrane region" description="Helical" evidence="7">
    <location>
        <begin position="169"/>
        <end position="187"/>
    </location>
</feature>
<dbReference type="AlphaFoldDB" id="A0A0F5JW68"/>
<feature type="domain" description="Prepilin peptidase A24 N-terminal" evidence="9">
    <location>
        <begin position="24"/>
        <end position="165"/>
    </location>
</feature>
<proteinExistence type="inferred from homology"/>
<keyword evidence="3" id="KW-1003">Cell membrane</keyword>
<evidence type="ECO:0000256" key="6">
    <source>
        <dbReference type="ARBA" id="ARBA00023136"/>
    </source>
</evidence>
<evidence type="ECO:0000259" key="9">
    <source>
        <dbReference type="Pfam" id="PF06750"/>
    </source>
</evidence>
<dbReference type="Proteomes" id="UP000033618">
    <property type="component" value="Unassembled WGS sequence"/>
</dbReference>
<dbReference type="Gene3D" id="1.20.120.1220">
    <property type="match status" value="1"/>
</dbReference>
<feature type="transmembrane region" description="Helical" evidence="7">
    <location>
        <begin position="143"/>
        <end position="163"/>
    </location>
</feature>
<name>A0A0F5JW68_9BURK</name>